<proteinExistence type="predicted"/>
<accession>A0A382ZIL0</accession>
<gene>
    <name evidence="2" type="ORF">METZ01_LOCUS447769</name>
</gene>
<dbReference type="EMBL" id="UINC01183934">
    <property type="protein sequence ID" value="SVD94915.1"/>
    <property type="molecule type" value="Genomic_DNA"/>
</dbReference>
<name>A0A382ZIL0_9ZZZZ</name>
<reference evidence="2" key="1">
    <citation type="submission" date="2018-05" db="EMBL/GenBank/DDBJ databases">
        <authorList>
            <person name="Lanie J.A."/>
            <person name="Ng W.-L."/>
            <person name="Kazmierczak K.M."/>
            <person name="Andrzejewski T.M."/>
            <person name="Davidsen T.M."/>
            <person name="Wayne K.J."/>
            <person name="Tettelin H."/>
            <person name="Glass J.I."/>
            <person name="Rusch D."/>
            <person name="Podicherti R."/>
            <person name="Tsui H.-C.T."/>
            <person name="Winkler M.E."/>
        </authorList>
    </citation>
    <scope>NUCLEOTIDE SEQUENCE</scope>
</reference>
<organism evidence="2">
    <name type="scientific">marine metagenome</name>
    <dbReference type="NCBI Taxonomy" id="408172"/>
    <lineage>
        <taxon>unclassified sequences</taxon>
        <taxon>metagenomes</taxon>
        <taxon>ecological metagenomes</taxon>
    </lineage>
</organism>
<protein>
    <submittedName>
        <fullName evidence="2">Uncharacterized protein</fullName>
    </submittedName>
</protein>
<feature type="compositionally biased region" description="Basic and acidic residues" evidence="1">
    <location>
        <begin position="1"/>
        <end position="12"/>
    </location>
</feature>
<dbReference type="AlphaFoldDB" id="A0A382ZIL0"/>
<evidence type="ECO:0000256" key="1">
    <source>
        <dbReference type="SAM" id="MobiDB-lite"/>
    </source>
</evidence>
<feature type="region of interest" description="Disordered" evidence="1">
    <location>
        <begin position="1"/>
        <end position="52"/>
    </location>
</feature>
<evidence type="ECO:0000313" key="2">
    <source>
        <dbReference type="EMBL" id="SVD94915.1"/>
    </source>
</evidence>
<sequence length="52" mass="5522">MSVTKGEGEWRGKSGQGRPWESEPSQNSGVSIDDGAAIEKPPNPIALGIEDR</sequence>